<dbReference type="EC" id="3.1.3.2" evidence="3"/>
<dbReference type="InterPro" id="IPR033379">
    <property type="entry name" value="Acid_Pase_AS"/>
</dbReference>
<dbReference type="InterPro" id="IPR050645">
    <property type="entry name" value="Histidine_acid_phosphatase"/>
</dbReference>
<dbReference type="PANTHER" id="PTHR11567">
    <property type="entry name" value="ACID PHOSPHATASE-RELATED"/>
    <property type="match status" value="1"/>
</dbReference>
<organism evidence="8">
    <name type="scientific">Cuerna arida</name>
    <dbReference type="NCBI Taxonomy" id="1464854"/>
    <lineage>
        <taxon>Eukaryota</taxon>
        <taxon>Metazoa</taxon>
        <taxon>Ecdysozoa</taxon>
        <taxon>Arthropoda</taxon>
        <taxon>Hexapoda</taxon>
        <taxon>Insecta</taxon>
        <taxon>Pterygota</taxon>
        <taxon>Neoptera</taxon>
        <taxon>Paraneoptera</taxon>
        <taxon>Hemiptera</taxon>
        <taxon>Auchenorrhyncha</taxon>
        <taxon>Membracoidea</taxon>
        <taxon>Cicadellidae</taxon>
        <taxon>Cicadellinae</taxon>
        <taxon>Proconiini</taxon>
        <taxon>Cuerna</taxon>
    </lineage>
</organism>
<evidence type="ECO:0000256" key="1">
    <source>
        <dbReference type="ARBA" id="ARBA00000032"/>
    </source>
</evidence>
<evidence type="ECO:0000313" key="8">
    <source>
        <dbReference type="EMBL" id="JAS50758.1"/>
    </source>
</evidence>
<dbReference type="CDD" id="cd07061">
    <property type="entry name" value="HP_HAP_like"/>
    <property type="match status" value="1"/>
</dbReference>
<keyword evidence="7" id="KW-0325">Glycoprotein</keyword>
<comment type="similarity">
    <text evidence="2">Belongs to the histidine acid phosphatase family.</text>
</comment>
<dbReference type="Gene3D" id="3.40.50.1240">
    <property type="entry name" value="Phosphoglycerate mutase-like"/>
    <property type="match status" value="1"/>
</dbReference>
<keyword evidence="4" id="KW-0732">Signal</keyword>
<protein>
    <recommendedName>
        <fullName evidence="3">acid phosphatase</fullName>
        <ecNumber evidence="3">3.1.3.2</ecNumber>
    </recommendedName>
</protein>
<evidence type="ECO:0000256" key="4">
    <source>
        <dbReference type="ARBA" id="ARBA00022729"/>
    </source>
</evidence>
<gene>
    <name evidence="8" type="ORF">g.14295</name>
</gene>
<dbReference type="SUPFAM" id="SSF53254">
    <property type="entry name" value="Phosphoglycerate mutase-like"/>
    <property type="match status" value="1"/>
</dbReference>
<keyword evidence="6" id="KW-1015">Disulfide bond</keyword>
<dbReference type="PANTHER" id="PTHR11567:SF211">
    <property type="entry name" value="PROSTATIC ACID PHOSPHATASE"/>
    <property type="match status" value="1"/>
</dbReference>
<dbReference type="EMBL" id="GECZ01019011">
    <property type="protein sequence ID" value="JAS50758.1"/>
    <property type="molecule type" value="Transcribed_RNA"/>
</dbReference>
<accession>A0A1B6FKM6</accession>
<evidence type="ECO:0000256" key="3">
    <source>
        <dbReference type="ARBA" id="ARBA00012646"/>
    </source>
</evidence>
<proteinExistence type="inferred from homology"/>
<dbReference type="Pfam" id="PF00328">
    <property type="entry name" value="His_Phos_2"/>
    <property type="match status" value="1"/>
</dbReference>
<evidence type="ECO:0000256" key="7">
    <source>
        <dbReference type="ARBA" id="ARBA00023180"/>
    </source>
</evidence>
<dbReference type="InterPro" id="IPR029033">
    <property type="entry name" value="His_PPase_superfam"/>
</dbReference>
<name>A0A1B6FKM6_9HEMI</name>
<reference evidence="8" key="1">
    <citation type="submission" date="2015-11" db="EMBL/GenBank/DDBJ databases">
        <title>De novo transcriptome assembly of four potential Pierce s Disease insect vectors from Arizona vineyards.</title>
        <authorList>
            <person name="Tassone E.E."/>
        </authorList>
    </citation>
    <scope>NUCLEOTIDE SEQUENCE</scope>
</reference>
<evidence type="ECO:0000256" key="6">
    <source>
        <dbReference type="ARBA" id="ARBA00023157"/>
    </source>
</evidence>
<comment type="catalytic activity">
    <reaction evidence="1">
        <text>a phosphate monoester + H2O = an alcohol + phosphate</text>
        <dbReference type="Rhea" id="RHEA:15017"/>
        <dbReference type="ChEBI" id="CHEBI:15377"/>
        <dbReference type="ChEBI" id="CHEBI:30879"/>
        <dbReference type="ChEBI" id="CHEBI:43474"/>
        <dbReference type="ChEBI" id="CHEBI:67140"/>
        <dbReference type="EC" id="3.1.3.2"/>
    </reaction>
</comment>
<dbReference type="GO" id="GO:0003993">
    <property type="term" value="F:acid phosphatase activity"/>
    <property type="evidence" value="ECO:0007669"/>
    <property type="project" value="UniProtKB-EC"/>
</dbReference>
<sequence>VFRLVVLTVSLLVLVAVFVYVAITSFATADLSSVFNSVGPRAAPTLQFLVVLSRHGKRGPLVTYPACPYPSFDTNAWPYGYAQLTKKGRIQMYQLGAKIRSLYNGFLNESYYQEDIRASSTLVDRTLMSAAEFLAGLYPPKGFQVWDEDLNWQPLPIFPNYIDHTAMVPPPPSNSVCPRFHEAQNQSLNQFLKDYGSKMMDIIKSIQPYTGFDNVTTQSVINQIMVVWESLSSMGYEGLAMPTWSRQVYPEPFTTLAAQVYAAYTIDSPVTTRLLQGQLFQEVVSLMEAKINGSLTPDRRMYYYSGHDYTL</sequence>
<feature type="non-terminal residue" evidence="8">
    <location>
        <position position="311"/>
    </location>
</feature>
<evidence type="ECO:0000256" key="2">
    <source>
        <dbReference type="ARBA" id="ARBA00005375"/>
    </source>
</evidence>
<dbReference type="PROSITE" id="PS00616">
    <property type="entry name" value="HIS_ACID_PHOSPHAT_1"/>
    <property type="match status" value="1"/>
</dbReference>
<dbReference type="AlphaFoldDB" id="A0A1B6FKM6"/>
<keyword evidence="5" id="KW-0378">Hydrolase</keyword>
<evidence type="ECO:0000256" key="5">
    <source>
        <dbReference type="ARBA" id="ARBA00022801"/>
    </source>
</evidence>
<dbReference type="InterPro" id="IPR000560">
    <property type="entry name" value="His_Pase_clade-2"/>
</dbReference>
<feature type="non-terminal residue" evidence="8">
    <location>
        <position position="1"/>
    </location>
</feature>